<dbReference type="SUPFAM" id="SSF48452">
    <property type="entry name" value="TPR-like"/>
    <property type="match status" value="1"/>
</dbReference>
<keyword evidence="3" id="KW-1185">Reference proteome</keyword>
<feature type="chain" id="PRO_5043358733" description="SusD/RagB family nutrient-binding outer membrane lipoprotein" evidence="1">
    <location>
        <begin position="23"/>
        <end position="571"/>
    </location>
</feature>
<dbReference type="InterPro" id="IPR041662">
    <property type="entry name" value="SusD-like_2"/>
</dbReference>
<dbReference type="PROSITE" id="PS51257">
    <property type="entry name" value="PROKAR_LIPOPROTEIN"/>
    <property type="match status" value="1"/>
</dbReference>
<feature type="signal peptide" evidence="1">
    <location>
        <begin position="1"/>
        <end position="22"/>
    </location>
</feature>
<keyword evidence="1" id="KW-0732">Signal</keyword>
<evidence type="ECO:0000256" key="1">
    <source>
        <dbReference type="SAM" id="SignalP"/>
    </source>
</evidence>
<dbReference type="Pfam" id="PF12771">
    <property type="entry name" value="SusD-like_2"/>
    <property type="match status" value="1"/>
</dbReference>
<protein>
    <recommendedName>
        <fullName evidence="4">SusD/RagB family nutrient-binding outer membrane lipoprotein</fullName>
    </recommendedName>
</protein>
<dbReference type="InterPro" id="IPR011990">
    <property type="entry name" value="TPR-like_helical_dom_sf"/>
</dbReference>
<organism evidence="2 3">
    <name type="scientific">Fulvitalea axinellae</name>
    <dbReference type="NCBI Taxonomy" id="1182444"/>
    <lineage>
        <taxon>Bacteria</taxon>
        <taxon>Pseudomonadati</taxon>
        <taxon>Bacteroidota</taxon>
        <taxon>Cytophagia</taxon>
        <taxon>Cytophagales</taxon>
        <taxon>Persicobacteraceae</taxon>
        <taxon>Fulvitalea</taxon>
    </lineage>
</organism>
<geneLocation type="plasmid" evidence="2 3">
    <name>pFA1</name>
</geneLocation>
<keyword evidence="2" id="KW-0614">Plasmid</keyword>
<dbReference type="KEGG" id="fax:FUAX_38790"/>
<dbReference type="EMBL" id="AP025315">
    <property type="protein sequence ID" value="BDD11447.1"/>
    <property type="molecule type" value="Genomic_DNA"/>
</dbReference>
<accession>A0AAU9CWN3</accession>
<gene>
    <name evidence="2" type="ORF">FUAX_38790</name>
</gene>
<evidence type="ECO:0008006" key="4">
    <source>
        <dbReference type="Google" id="ProtNLM"/>
    </source>
</evidence>
<dbReference type="RefSeq" id="WP_338394943.1">
    <property type="nucleotide sequence ID" value="NZ_AP025315.1"/>
</dbReference>
<sequence length="571" mass="65225">MKRIIYKLALFASLSGALGACTDDFGDVNTDPNVVTKPELSYMFTHSAFQLGDYKYTEWFYDNYQKIMPWTQMVTPRGGNSIEINTLGPLGGRMGTFYSGVMPNLFEIRRQISQMSEEEKMKREKMVAVTYIVQAYHGLRVTDMYGAIPYVEAMQGRYDKNFSPVYDNQETLYSTWVTELNNAIVSLKKDGTYLGYGNADFIYKSDWTKWIKLANAIKLRIASRLVNSDLEKAKTILAEITNDSVGLFASEDDQFVWSPSTDYGGRAGDFWGSPSGSEKFVDFLKANNDPRLVFFFEKNQYSEAVIKAFKDANKEDDIPSVLDYDNDPLYRYQGAPSSPKKAQDDDTKKAYFTSVKLGDNNYNQISHINRAFFAPRRDDNDGLYIDVLFSYAEVCFTMSEFSLKGYVGGDYKDWYNKGVEASLRTYNMWAEKAKSYDYVALTDDMVTDYLEKPNVKLSGNSTEDYEKVVLQAYVNFFRLPAEAYALCRRTGFPKKGSTILAWEPFMNSGGEITDIPRRFGYGDPGEFNRDNWKKTMNEQGFSIESNDPSRFNTERLWWDKNNPVLGAGSSL</sequence>
<reference evidence="2 3" key="1">
    <citation type="submission" date="2021-12" db="EMBL/GenBank/DDBJ databases">
        <title>Genome sequencing of bacteria with rrn-lacking chromosome and rrn-plasmid.</title>
        <authorList>
            <person name="Anda M."/>
            <person name="Iwasaki W."/>
        </authorList>
    </citation>
    <scope>NUCLEOTIDE SEQUENCE [LARGE SCALE GENOMIC DNA]</scope>
    <source>
        <strain evidence="2 3">DSM 100852</strain>
        <plasmid evidence="2 3">pFA1</plasmid>
    </source>
</reference>
<dbReference type="Proteomes" id="UP001348817">
    <property type="component" value="Plasmid pFA1"/>
</dbReference>
<evidence type="ECO:0000313" key="3">
    <source>
        <dbReference type="Proteomes" id="UP001348817"/>
    </source>
</evidence>
<evidence type="ECO:0000313" key="2">
    <source>
        <dbReference type="EMBL" id="BDD11447.1"/>
    </source>
</evidence>
<name>A0AAU9CWN3_9BACT</name>
<proteinExistence type="predicted"/>
<dbReference type="AlphaFoldDB" id="A0AAU9CWN3"/>
<dbReference type="Gene3D" id="1.25.40.390">
    <property type="match status" value="1"/>
</dbReference>